<dbReference type="Proteomes" id="UP000050277">
    <property type="component" value="Unassembled WGS sequence"/>
</dbReference>
<dbReference type="OrthoDB" id="162406at2"/>
<organism evidence="1 2">
    <name type="scientific">Herpetosiphon geysericola</name>
    <dbReference type="NCBI Taxonomy" id="70996"/>
    <lineage>
        <taxon>Bacteria</taxon>
        <taxon>Bacillati</taxon>
        <taxon>Chloroflexota</taxon>
        <taxon>Chloroflexia</taxon>
        <taxon>Herpetosiphonales</taxon>
        <taxon>Herpetosiphonaceae</taxon>
        <taxon>Herpetosiphon</taxon>
    </lineage>
</organism>
<gene>
    <name evidence="1" type="ORF">SE18_01500</name>
</gene>
<dbReference type="AlphaFoldDB" id="A0A0P6Z2Y1"/>
<dbReference type="STRING" id="70996.SE18_01500"/>
<reference evidence="1 2" key="1">
    <citation type="submission" date="2015-07" db="EMBL/GenBank/DDBJ databases">
        <title>Whole genome sequence of Herpetosiphon geysericola DSM 7119.</title>
        <authorList>
            <person name="Hemp J."/>
            <person name="Ward L.M."/>
            <person name="Pace L.A."/>
            <person name="Fischer W.W."/>
        </authorList>
    </citation>
    <scope>NUCLEOTIDE SEQUENCE [LARGE SCALE GENOMIC DNA]</scope>
    <source>
        <strain evidence="1 2">DSM 7119</strain>
    </source>
</reference>
<dbReference type="RefSeq" id="WP_054532645.1">
    <property type="nucleotide sequence ID" value="NZ_LGKP01000004.1"/>
</dbReference>
<comment type="caution">
    <text evidence="1">The sequence shown here is derived from an EMBL/GenBank/DDBJ whole genome shotgun (WGS) entry which is preliminary data.</text>
</comment>
<accession>A0A0P6Z2Y1</accession>
<protein>
    <submittedName>
        <fullName evidence="1">Uncharacterized protein</fullName>
    </submittedName>
</protein>
<evidence type="ECO:0000313" key="2">
    <source>
        <dbReference type="Proteomes" id="UP000050277"/>
    </source>
</evidence>
<evidence type="ECO:0000313" key="1">
    <source>
        <dbReference type="EMBL" id="KPL91686.1"/>
    </source>
</evidence>
<dbReference type="EMBL" id="LGKP01000004">
    <property type="protein sequence ID" value="KPL91686.1"/>
    <property type="molecule type" value="Genomic_DNA"/>
</dbReference>
<sequence>MSDGFFTLPCRVILPAEQRDRLERLCRARSMEVSDLVSELVVQYLDEVPDAALAEPNPEPYAPSLSEQLRQNERELRRLRMRQNQLGASAPGWLDNYVADIEREIAALRQKLAG</sequence>
<keyword evidence="2" id="KW-1185">Reference proteome</keyword>
<proteinExistence type="predicted"/>
<name>A0A0P6Z2Y1_9CHLR</name>